<keyword evidence="2" id="KW-0378">Hydrolase</keyword>
<dbReference type="GO" id="GO:0008810">
    <property type="term" value="F:cellulase activity"/>
    <property type="evidence" value="ECO:0007669"/>
    <property type="project" value="InterPro"/>
</dbReference>
<dbReference type="Pfam" id="PF01670">
    <property type="entry name" value="Glyco_hydro_12"/>
    <property type="match status" value="1"/>
</dbReference>
<name>G7DXX4_MIXOS</name>
<dbReference type="SUPFAM" id="SSF49899">
    <property type="entry name" value="Concanavalin A-like lectins/glucanases"/>
    <property type="match status" value="1"/>
</dbReference>
<protein>
    <submittedName>
        <fullName evidence="4">Uncharacterized protein</fullName>
    </submittedName>
</protein>
<dbReference type="PANTHER" id="PTHR34002">
    <property type="entry name" value="BLR1656 PROTEIN"/>
    <property type="match status" value="1"/>
</dbReference>
<reference evidence="4 5" key="1">
    <citation type="journal article" date="2011" name="J. Gen. Appl. Microbiol.">
        <title>Draft genome sequencing of the enigmatic basidiomycete Mixia osmundae.</title>
        <authorList>
            <person name="Nishida H."/>
            <person name="Nagatsuka Y."/>
            <person name="Sugiyama J."/>
        </authorList>
    </citation>
    <scope>NUCLEOTIDE SEQUENCE [LARGE SCALE GENOMIC DNA]</scope>
    <source>
        <strain evidence="5">CBS 9802 / IAM 14324 / JCM 22182 / KY 12970</strain>
    </source>
</reference>
<dbReference type="HOGENOM" id="CLU_1098729_0_0_1"/>
<evidence type="ECO:0000256" key="2">
    <source>
        <dbReference type="RuleBase" id="RU361163"/>
    </source>
</evidence>
<dbReference type="AlphaFoldDB" id="G7DXX4"/>
<dbReference type="Proteomes" id="UP000009131">
    <property type="component" value="Unassembled WGS sequence"/>
</dbReference>
<dbReference type="GO" id="GO:0000272">
    <property type="term" value="P:polysaccharide catabolic process"/>
    <property type="evidence" value="ECO:0007669"/>
    <property type="project" value="UniProtKB-KW"/>
</dbReference>
<keyword evidence="2" id="KW-0326">Glycosidase</keyword>
<dbReference type="STRING" id="764103.G7DXX4"/>
<reference evidence="4 5" key="2">
    <citation type="journal article" date="2012" name="Open Biol.">
        <title>Characteristics of nucleosomes and linker DNA regions on the genome of the basidiomycete Mixia osmundae revealed by mono- and dinucleosome mapping.</title>
        <authorList>
            <person name="Nishida H."/>
            <person name="Kondo S."/>
            <person name="Matsumoto T."/>
            <person name="Suzuki Y."/>
            <person name="Yoshikawa H."/>
            <person name="Taylor T.D."/>
            <person name="Sugiyama J."/>
        </authorList>
    </citation>
    <scope>NUCLEOTIDE SEQUENCE [LARGE SCALE GENOMIC DNA]</scope>
    <source>
        <strain evidence="5">CBS 9802 / IAM 14324 / JCM 22182 / KY 12970</strain>
    </source>
</reference>
<sequence>MLANNILSTILLASAALAKSELVKRSERHRRQAPAAIVEHNVCGNNYDFSANKLSVEGGDSVTTELNVCNGDIASYSATWSVTSAPGALKASPGFALANIGGKQLSSLKNIHAYWVWEWAQVQPSTSSLIGYHIYLGSAPNAGKAGAQTVVNIYLSAHNKNPLGDVVATDDIGGHRWQLYQSQGTSQTVFSFMNHQLVPGLKHFAMELEVFLAYLQAHLSVSSALYIVAVESNIEIYGGSGSLLTKEWQMTLT</sequence>
<keyword evidence="5" id="KW-1185">Reference proteome</keyword>
<dbReference type="InterPro" id="IPR013320">
    <property type="entry name" value="ConA-like_dom_sf"/>
</dbReference>
<dbReference type="OrthoDB" id="89349at2759"/>
<keyword evidence="2" id="KW-0119">Carbohydrate metabolism</keyword>
<organism evidence="4 5">
    <name type="scientific">Mixia osmundae (strain CBS 9802 / IAM 14324 / JCM 22182 / KY 12970)</name>
    <dbReference type="NCBI Taxonomy" id="764103"/>
    <lineage>
        <taxon>Eukaryota</taxon>
        <taxon>Fungi</taxon>
        <taxon>Dikarya</taxon>
        <taxon>Basidiomycota</taxon>
        <taxon>Pucciniomycotina</taxon>
        <taxon>Mixiomycetes</taxon>
        <taxon>Mixiales</taxon>
        <taxon>Mixiaceae</taxon>
        <taxon>Mixia</taxon>
    </lineage>
</organism>
<dbReference type="EMBL" id="BABT02000062">
    <property type="protein sequence ID" value="GAA95434.1"/>
    <property type="molecule type" value="Genomic_DNA"/>
</dbReference>
<feature type="signal peptide" evidence="3">
    <location>
        <begin position="1"/>
        <end position="20"/>
    </location>
</feature>
<accession>G7DXX4</accession>
<gene>
    <name evidence="4" type="primary">Mo02088</name>
    <name evidence="4" type="ORF">E5Q_02088</name>
</gene>
<comment type="similarity">
    <text evidence="1 2">Belongs to the glycosyl hydrolase 12 (cellulase H) family.</text>
</comment>
<proteinExistence type="inferred from homology"/>
<keyword evidence="3" id="KW-0732">Signal</keyword>
<evidence type="ECO:0000256" key="1">
    <source>
        <dbReference type="ARBA" id="ARBA00005519"/>
    </source>
</evidence>
<evidence type="ECO:0000256" key="3">
    <source>
        <dbReference type="SAM" id="SignalP"/>
    </source>
</evidence>
<evidence type="ECO:0000313" key="4">
    <source>
        <dbReference type="EMBL" id="GAA95434.1"/>
    </source>
</evidence>
<evidence type="ECO:0000313" key="5">
    <source>
        <dbReference type="Proteomes" id="UP000009131"/>
    </source>
</evidence>
<feature type="chain" id="PRO_5009955614" evidence="3">
    <location>
        <begin position="21"/>
        <end position="253"/>
    </location>
</feature>
<dbReference type="RefSeq" id="XP_014569694.1">
    <property type="nucleotide sequence ID" value="XM_014714208.1"/>
</dbReference>
<comment type="caution">
    <text evidence="4">The sequence shown here is derived from an EMBL/GenBank/DDBJ whole genome shotgun (WGS) entry which is preliminary data.</text>
</comment>
<dbReference type="PANTHER" id="PTHR34002:SF9">
    <property type="entry name" value="XYLOGLUCAN-SPECIFIC ENDO-BETA-1,4-GLUCANASE A"/>
    <property type="match status" value="1"/>
</dbReference>
<keyword evidence="2" id="KW-0624">Polysaccharide degradation</keyword>
<dbReference type="Gene3D" id="2.60.120.180">
    <property type="match status" value="1"/>
</dbReference>
<dbReference type="InterPro" id="IPR013319">
    <property type="entry name" value="GH11/12"/>
</dbReference>
<dbReference type="InParanoid" id="G7DXX4"/>
<dbReference type="InterPro" id="IPR002594">
    <property type="entry name" value="GH12"/>
</dbReference>